<dbReference type="Proteomes" id="UP001162889">
    <property type="component" value="Unassembled WGS sequence"/>
</dbReference>
<protein>
    <submittedName>
        <fullName evidence="2">Uncharacterized protein</fullName>
    </submittedName>
</protein>
<reference evidence="3" key="2">
    <citation type="submission" date="2022-03" db="EMBL/GenBank/DDBJ databases">
        <title>Genome Encyclopedia of Bacteria and Archaea VI: Functional Genomics of Type Strains.</title>
        <authorList>
            <person name="Whitman W."/>
        </authorList>
    </citation>
    <scope>NUCLEOTIDE SEQUENCE</scope>
    <source>
        <strain evidence="3">HSC-15S17</strain>
    </source>
</reference>
<feature type="chain" id="PRO_5041337548" evidence="1">
    <location>
        <begin position="21"/>
        <end position="152"/>
    </location>
</feature>
<dbReference type="EMBL" id="JALJZU010000017">
    <property type="protein sequence ID" value="MCP2012335.1"/>
    <property type="molecule type" value="Genomic_DNA"/>
</dbReference>
<comment type="caution">
    <text evidence="2">The sequence shown here is derived from an EMBL/GenBank/DDBJ whole genome shotgun (WGS) entry which is preliminary data.</text>
</comment>
<dbReference type="AlphaFoldDB" id="A0AA41HGX0"/>
<gene>
    <name evidence="2" type="ORF">KVP70_28760</name>
    <name evidence="3" type="ORF">L1274_006096</name>
</gene>
<reference evidence="2" key="1">
    <citation type="submission" date="2021-07" db="EMBL/GenBank/DDBJ databases">
        <title>Characterization of violacein-producing bacteria and related species.</title>
        <authorList>
            <person name="Wilson H.S."/>
            <person name="De Leon M.E."/>
        </authorList>
    </citation>
    <scope>NUCLEOTIDE SEQUENCE</scope>
    <source>
        <strain evidence="2">HSC-15S17</strain>
    </source>
</reference>
<keyword evidence="5" id="KW-1185">Reference proteome</keyword>
<name>A0AA41HGX0_9BURK</name>
<evidence type="ECO:0000313" key="4">
    <source>
        <dbReference type="Proteomes" id="UP001155901"/>
    </source>
</evidence>
<evidence type="ECO:0000256" key="1">
    <source>
        <dbReference type="SAM" id="SignalP"/>
    </source>
</evidence>
<evidence type="ECO:0000313" key="5">
    <source>
        <dbReference type="Proteomes" id="UP001162889"/>
    </source>
</evidence>
<evidence type="ECO:0000313" key="3">
    <source>
        <dbReference type="EMBL" id="MCP2012335.1"/>
    </source>
</evidence>
<feature type="signal peptide" evidence="1">
    <location>
        <begin position="1"/>
        <end position="20"/>
    </location>
</feature>
<accession>A0AA41HGX0</accession>
<proteinExistence type="predicted"/>
<dbReference type="Proteomes" id="UP001155901">
    <property type="component" value="Unassembled WGS sequence"/>
</dbReference>
<evidence type="ECO:0000313" key="2">
    <source>
        <dbReference type="EMBL" id="MBV6324917.1"/>
    </source>
</evidence>
<keyword evidence="1" id="KW-0732">Signal</keyword>
<sequence>MKPLRHSLLLLTLTAPLALAAETPAPAADSPPITFLDSTLFDNLLSRELGKGKNEVEVNISGKISLNNIPPRVDKWITAVAEEGEVTLKPADPALKPKFILALLPVVYSLIKQANAERTMNSANQYNANVIYHIDKSGESVIDKIVFIKKKP</sequence>
<dbReference type="RefSeq" id="WP_217945818.1">
    <property type="nucleotide sequence ID" value="NZ_JAHTGR010000022.1"/>
</dbReference>
<dbReference type="EMBL" id="JAHTGR010000022">
    <property type="protein sequence ID" value="MBV6324917.1"/>
    <property type="molecule type" value="Genomic_DNA"/>
</dbReference>
<organism evidence="2 4">
    <name type="scientific">Duganella violaceipulchra</name>
    <dbReference type="NCBI Taxonomy" id="2849652"/>
    <lineage>
        <taxon>Bacteria</taxon>
        <taxon>Pseudomonadati</taxon>
        <taxon>Pseudomonadota</taxon>
        <taxon>Betaproteobacteria</taxon>
        <taxon>Burkholderiales</taxon>
        <taxon>Oxalobacteraceae</taxon>
        <taxon>Telluria group</taxon>
        <taxon>Duganella</taxon>
    </lineage>
</organism>